<reference evidence="2" key="1">
    <citation type="submission" date="2022-01" db="EMBL/GenBank/DDBJ databases">
        <authorList>
            <person name="King R."/>
        </authorList>
    </citation>
    <scope>NUCLEOTIDE SEQUENCE</scope>
</reference>
<evidence type="ECO:0000313" key="3">
    <source>
        <dbReference type="Proteomes" id="UP001152799"/>
    </source>
</evidence>
<feature type="region of interest" description="Disordered" evidence="1">
    <location>
        <begin position="303"/>
        <end position="363"/>
    </location>
</feature>
<feature type="compositionally biased region" description="Gly residues" evidence="1">
    <location>
        <begin position="143"/>
        <end position="161"/>
    </location>
</feature>
<sequence length="363" mass="39552">MIIDIAHCVAWSVILTQYLSHGYGENSKFLGNDLTDEERHLGKRKRPGYQGGNQGSSPCNFGGRPKNEGSGRTFFDFQYFNVEYNNQLNIDCGQQGSYHPQYPVQPAPVHEIHQHHGGAQAGHKPPHGGGGHRPLPKPPKPGSGSGQFSGNGNGLFGGFFNGGNNKPNKPNRPFQGGAFSQAASEAGEGGNTGPFAGIFPSPQQFALGLSDGLQSFIGTIPAIGQSFQSILPSFSDFQWPQLPQFNPGGSSSSVNNFNRPPPIFNPATTPPSVGVATTAPFTTTTIDPDDIIYSDEIKPVNEELDPITDPYTNKGNRRRYNQRGRSFYQNNQPHYNSRSRQETYRNSPSDSYREQGRSFSFPS</sequence>
<evidence type="ECO:0000256" key="1">
    <source>
        <dbReference type="SAM" id="MobiDB-lite"/>
    </source>
</evidence>
<proteinExistence type="predicted"/>
<keyword evidence="3" id="KW-1185">Reference proteome</keyword>
<dbReference type="Proteomes" id="UP001152799">
    <property type="component" value="Chromosome 3"/>
</dbReference>
<gene>
    <name evidence="2" type="ORF">CEUTPL_LOCUS7508</name>
</gene>
<feature type="region of interest" description="Disordered" evidence="1">
    <location>
        <begin position="111"/>
        <end position="197"/>
    </location>
</feature>
<name>A0A9P0DDJ9_9CUCU</name>
<feature type="compositionally biased region" description="Polar residues" evidence="1">
    <location>
        <begin position="323"/>
        <end position="350"/>
    </location>
</feature>
<dbReference type="AlphaFoldDB" id="A0A9P0DDJ9"/>
<dbReference type="EMBL" id="OU892279">
    <property type="protein sequence ID" value="CAH1128782.1"/>
    <property type="molecule type" value="Genomic_DNA"/>
</dbReference>
<organism evidence="2 3">
    <name type="scientific">Ceutorhynchus assimilis</name>
    <name type="common">cabbage seed weevil</name>
    <dbReference type="NCBI Taxonomy" id="467358"/>
    <lineage>
        <taxon>Eukaryota</taxon>
        <taxon>Metazoa</taxon>
        <taxon>Ecdysozoa</taxon>
        <taxon>Arthropoda</taxon>
        <taxon>Hexapoda</taxon>
        <taxon>Insecta</taxon>
        <taxon>Pterygota</taxon>
        <taxon>Neoptera</taxon>
        <taxon>Endopterygota</taxon>
        <taxon>Coleoptera</taxon>
        <taxon>Polyphaga</taxon>
        <taxon>Cucujiformia</taxon>
        <taxon>Curculionidae</taxon>
        <taxon>Ceutorhynchinae</taxon>
        <taxon>Ceutorhynchus</taxon>
    </lineage>
</organism>
<dbReference type="OrthoDB" id="6760434at2759"/>
<evidence type="ECO:0000313" key="2">
    <source>
        <dbReference type="EMBL" id="CAH1128782.1"/>
    </source>
</evidence>
<protein>
    <submittedName>
        <fullName evidence="2">Uncharacterized protein</fullName>
    </submittedName>
</protein>
<feature type="region of interest" description="Disordered" evidence="1">
    <location>
        <begin position="43"/>
        <end position="67"/>
    </location>
</feature>
<accession>A0A9P0DDJ9</accession>